<dbReference type="Pfam" id="PF04969">
    <property type="entry name" value="CS"/>
    <property type="match status" value="1"/>
</dbReference>
<feature type="transmembrane region" description="Helical" evidence="16">
    <location>
        <begin position="288"/>
        <end position="309"/>
    </location>
</feature>
<proteinExistence type="inferred from homology"/>
<keyword evidence="11 16" id="KW-0443">Lipid metabolism</keyword>
<dbReference type="GO" id="GO:0102158">
    <property type="term" value="F:very-long-chain (3R)-3-hydroxyacyl-CoA dehydratase activity"/>
    <property type="evidence" value="ECO:0007669"/>
    <property type="project" value="UniProtKB-EC"/>
</dbReference>
<sequence>MAEALSPFVYWGQKTDQVFLKVDLRDVENEEVKLTEDGLTFNAEGFGVSGQNYYGIDIEFYHPVDPEESKYRVMGRCIEFQIKKSGDGEIWPRLTYDKVKLPWLKIDFDKVAYDDTESEKEEEQNPEQARYLKDLENQLLANCDIEPFPDVKTCYLFVYNLVQYVGFTYIFAALTYHIFKDMNFAFTNTLEISGTQMLFVQTAAVLEIVHPLLGWVKSSPVPAFMQVMGRNFLLFIVLGQEPRLHDKSIVFILFMVWSAIEVVRYPFYMLSVLGKKNTFITWCRYTAWIPLYPLGFISEALIILMAIPYYEDSERFSVFLPNSYNFSFYFPWFLKLYLGIFIPAGYFLMNSMFQQRQKALKPLGTKRE</sequence>
<evidence type="ECO:0000256" key="7">
    <source>
        <dbReference type="ARBA" id="ARBA00022824"/>
    </source>
</evidence>
<dbReference type="InterPro" id="IPR007052">
    <property type="entry name" value="CS_dom"/>
</dbReference>
<comment type="subcellular location">
    <subcellularLocation>
        <location evidence="1 16">Endoplasmic reticulum membrane</location>
        <topology evidence="1 16">Multi-pass membrane protein</topology>
    </subcellularLocation>
</comment>
<dbReference type="GO" id="GO:0030497">
    <property type="term" value="P:fatty acid elongation"/>
    <property type="evidence" value="ECO:0007669"/>
    <property type="project" value="TreeGrafter"/>
</dbReference>
<dbReference type="GO" id="GO:0042761">
    <property type="term" value="P:very long-chain fatty acid biosynthetic process"/>
    <property type="evidence" value="ECO:0007669"/>
    <property type="project" value="TreeGrafter"/>
</dbReference>
<comment type="similarity">
    <text evidence="3 16">Belongs to the very long-chain fatty acids dehydratase HACD family.</text>
</comment>
<evidence type="ECO:0000259" key="17">
    <source>
        <dbReference type="PROSITE" id="PS51203"/>
    </source>
</evidence>
<keyword evidence="14 16" id="KW-0456">Lyase</keyword>
<comment type="pathway">
    <text evidence="2 16">Lipid metabolism; fatty acid biosynthesis.</text>
</comment>
<evidence type="ECO:0000256" key="12">
    <source>
        <dbReference type="ARBA" id="ARBA00023136"/>
    </source>
</evidence>
<dbReference type="InterPro" id="IPR008978">
    <property type="entry name" value="HSP20-like_chaperone"/>
</dbReference>
<dbReference type="GO" id="GO:0005789">
    <property type="term" value="C:endoplasmic reticulum membrane"/>
    <property type="evidence" value="ECO:0007669"/>
    <property type="project" value="UniProtKB-SubCell"/>
</dbReference>
<dbReference type="GO" id="GO:0030148">
    <property type="term" value="P:sphingolipid biosynthetic process"/>
    <property type="evidence" value="ECO:0007669"/>
    <property type="project" value="TreeGrafter"/>
</dbReference>
<keyword evidence="7 16" id="KW-0256">Endoplasmic reticulum</keyword>
<dbReference type="UniPathway" id="UPA00094"/>
<feature type="transmembrane region" description="Helical" evidence="16">
    <location>
        <begin position="248"/>
        <end position="267"/>
    </location>
</feature>
<dbReference type="InterPro" id="IPR007482">
    <property type="entry name" value="Tyr_Pase-like_PTPLA"/>
</dbReference>
<evidence type="ECO:0000313" key="18">
    <source>
        <dbReference type="EMBL" id="OWF54104.1"/>
    </source>
</evidence>
<dbReference type="CDD" id="cd06465">
    <property type="entry name" value="p23_hB-ind1_like"/>
    <property type="match status" value="1"/>
</dbReference>
<name>A0A210QZC0_MIZYE</name>
<protein>
    <recommendedName>
        <fullName evidence="4 16">Very-long-chain (3R)-3-hydroxyacyl-CoA dehydratase</fullName>
        <ecNumber evidence="4 16">4.2.1.134</ecNumber>
    </recommendedName>
</protein>
<keyword evidence="5 16" id="KW-0444">Lipid biosynthesis</keyword>
<keyword evidence="6 16" id="KW-0812">Transmembrane</keyword>
<dbReference type="OrthoDB" id="2157530at2759"/>
<evidence type="ECO:0000256" key="3">
    <source>
        <dbReference type="ARBA" id="ARBA00007811"/>
    </source>
</evidence>
<dbReference type="EC" id="4.2.1.134" evidence="4 16"/>
<dbReference type="PANTHER" id="PTHR11035">
    <property type="entry name" value="VERY-LONG-CHAIN (3R)-3-HYDROXYACYL-COA DEHYDRATASE"/>
    <property type="match status" value="1"/>
</dbReference>
<comment type="catalytic activity">
    <reaction evidence="16">
        <text>a very-long-chain (3R)-3-hydroxyacyl-CoA = a very-long-chain (2E)-enoyl-CoA + H2O</text>
        <dbReference type="Rhea" id="RHEA:45812"/>
        <dbReference type="ChEBI" id="CHEBI:15377"/>
        <dbReference type="ChEBI" id="CHEBI:83728"/>
        <dbReference type="ChEBI" id="CHEBI:85440"/>
        <dbReference type="EC" id="4.2.1.134"/>
    </reaction>
</comment>
<evidence type="ECO:0000256" key="1">
    <source>
        <dbReference type="ARBA" id="ARBA00004477"/>
    </source>
</evidence>
<evidence type="ECO:0000256" key="15">
    <source>
        <dbReference type="ARBA" id="ARBA00025733"/>
    </source>
</evidence>
<evidence type="ECO:0000256" key="6">
    <source>
        <dbReference type="ARBA" id="ARBA00022692"/>
    </source>
</evidence>
<comment type="caution">
    <text evidence="16">Lacks conserved residue(s) required for the propagation of feature annotation.</text>
</comment>
<keyword evidence="12 16" id="KW-0472">Membrane</keyword>
<dbReference type="FunFam" id="2.60.40.790:FF:000013">
    <property type="entry name" value="Very-long-chain (3R)-3-hydroxyacyl-CoA dehydratase"/>
    <property type="match status" value="1"/>
</dbReference>
<accession>A0A210QZC0</accession>
<keyword evidence="10" id="KW-0175">Coiled coil</keyword>
<dbReference type="PANTHER" id="PTHR11035:SF35">
    <property type="entry name" value="VERY-LONG-CHAIN (3R)-3-HYDROXYACYL-COA DEHYDRATASE"/>
    <property type="match status" value="1"/>
</dbReference>
<evidence type="ECO:0000256" key="5">
    <source>
        <dbReference type="ARBA" id="ARBA00022516"/>
    </source>
</evidence>
<keyword evidence="9 16" id="KW-1133">Transmembrane helix</keyword>
<dbReference type="Gene3D" id="2.60.40.790">
    <property type="match status" value="1"/>
</dbReference>
<dbReference type="Pfam" id="PF04387">
    <property type="entry name" value="PTPLA"/>
    <property type="match status" value="1"/>
</dbReference>
<comment type="caution">
    <text evidence="18">The sequence shown here is derived from an EMBL/GenBank/DDBJ whole genome shotgun (WGS) entry which is preliminary data.</text>
</comment>
<keyword evidence="8 16" id="KW-0276">Fatty acid metabolism</keyword>
<dbReference type="Proteomes" id="UP000242188">
    <property type="component" value="Unassembled WGS sequence"/>
</dbReference>
<feature type="transmembrane region" description="Helical" evidence="16">
    <location>
        <begin position="329"/>
        <end position="349"/>
    </location>
</feature>
<evidence type="ECO:0000256" key="16">
    <source>
        <dbReference type="RuleBase" id="RU363109"/>
    </source>
</evidence>
<comment type="similarity">
    <text evidence="15">Belongs to the p23/wos2 family.</text>
</comment>
<feature type="transmembrane region" description="Helical" evidence="16">
    <location>
        <begin position="156"/>
        <end position="176"/>
    </location>
</feature>
<gene>
    <name evidence="18" type="ORF">KP79_PYT15212</name>
</gene>
<keyword evidence="19" id="KW-1185">Reference proteome</keyword>
<feature type="domain" description="CS" evidence="17">
    <location>
        <begin position="4"/>
        <end position="95"/>
    </location>
</feature>
<dbReference type="SUPFAM" id="SSF49764">
    <property type="entry name" value="HSP20-like chaperones"/>
    <property type="match status" value="1"/>
</dbReference>
<evidence type="ECO:0000256" key="11">
    <source>
        <dbReference type="ARBA" id="ARBA00023098"/>
    </source>
</evidence>
<reference evidence="18 19" key="1">
    <citation type="journal article" date="2017" name="Nat. Ecol. Evol.">
        <title>Scallop genome provides insights into evolution of bilaterian karyotype and development.</title>
        <authorList>
            <person name="Wang S."/>
            <person name="Zhang J."/>
            <person name="Jiao W."/>
            <person name="Li J."/>
            <person name="Xun X."/>
            <person name="Sun Y."/>
            <person name="Guo X."/>
            <person name="Huan P."/>
            <person name="Dong B."/>
            <person name="Zhang L."/>
            <person name="Hu X."/>
            <person name="Sun X."/>
            <person name="Wang J."/>
            <person name="Zhao C."/>
            <person name="Wang Y."/>
            <person name="Wang D."/>
            <person name="Huang X."/>
            <person name="Wang R."/>
            <person name="Lv J."/>
            <person name="Li Y."/>
            <person name="Zhang Z."/>
            <person name="Liu B."/>
            <person name="Lu W."/>
            <person name="Hui Y."/>
            <person name="Liang J."/>
            <person name="Zhou Z."/>
            <person name="Hou R."/>
            <person name="Li X."/>
            <person name="Liu Y."/>
            <person name="Li H."/>
            <person name="Ning X."/>
            <person name="Lin Y."/>
            <person name="Zhao L."/>
            <person name="Xing Q."/>
            <person name="Dou J."/>
            <person name="Li Y."/>
            <person name="Mao J."/>
            <person name="Guo H."/>
            <person name="Dou H."/>
            <person name="Li T."/>
            <person name="Mu C."/>
            <person name="Jiang W."/>
            <person name="Fu Q."/>
            <person name="Fu X."/>
            <person name="Miao Y."/>
            <person name="Liu J."/>
            <person name="Yu Q."/>
            <person name="Li R."/>
            <person name="Liao H."/>
            <person name="Li X."/>
            <person name="Kong Y."/>
            <person name="Jiang Z."/>
            <person name="Chourrout D."/>
            <person name="Li R."/>
            <person name="Bao Z."/>
        </authorList>
    </citation>
    <scope>NUCLEOTIDE SEQUENCE [LARGE SCALE GENOMIC DNA]</scope>
    <source>
        <strain evidence="18 19">PY_sf001</strain>
    </source>
</reference>
<organism evidence="18 19">
    <name type="scientific">Mizuhopecten yessoensis</name>
    <name type="common">Japanese scallop</name>
    <name type="synonym">Patinopecten yessoensis</name>
    <dbReference type="NCBI Taxonomy" id="6573"/>
    <lineage>
        <taxon>Eukaryota</taxon>
        <taxon>Metazoa</taxon>
        <taxon>Spiralia</taxon>
        <taxon>Lophotrochozoa</taxon>
        <taxon>Mollusca</taxon>
        <taxon>Bivalvia</taxon>
        <taxon>Autobranchia</taxon>
        <taxon>Pteriomorphia</taxon>
        <taxon>Pectinida</taxon>
        <taxon>Pectinoidea</taxon>
        <taxon>Pectinidae</taxon>
        <taxon>Mizuhopecten</taxon>
    </lineage>
</organism>
<dbReference type="AlphaFoldDB" id="A0A210QZC0"/>
<evidence type="ECO:0000256" key="4">
    <source>
        <dbReference type="ARBA" id="ARBA00013122"/>
    </source>
</evidence>
<evidence type="ECO:0000256" key="10">
    <source>
        <dbReference type="ARBA" id="ARBA00023054"/>
    </source>
</evidence>
<dbReference type="PROSITE" id="PS51203">
    <property type="entry name" value="CS"/>
    <property type="match status" value="1"/>
</dbReference>
<evidence type="ECO:0000256" key="14">
    <source>
        <dbReference type="ARBA" id="ARBA00023239"/>
    </source>
</evidence>
<evidence type="ECO:0000256" key="13">
    <source>
        <dbReference type="ARBA" id="ARBA00023160"/>
    </source>
</evidence>
<evidence type="ECO:0000313" key="19">
    <source>
        <dbReference type="Proteomes" id="UP000242188"/>
    </source>
</evidence>
<dbReference type="EMBL" id="NEDP02001165">
    <property type="protein sequence ID" value="OWF54104.1"/>
    <property type="molecule type" value="Genomic_DNA"/>
</dbReference>
<comment type="function">
    <text evidence="16">Catalyzes the third of the four reactions of the long-chain fatty acids elongation cycle. This endoplasmic reticulum-bound enzymatic process, allows the addition of two carbons to the chain of long- and very long-chain fatty acids/VLCFAs per cycle. This enzyme catalyzes the dehydration of the 3-hydroxyacyl-CoA intermediate into trans-2,3-enoyl-CoA, within each cycle of fatty acid elongation. Thereby, it participates to the production of VLCFAs of different chain lengths that are involved in multiple biological processes as precursors of membrane lipids and lipid mediators.</text>
</comment>
<keyword evidence="13 16" id="KW-0275">Fatty acid biosynthesis</keyword>
<dbReference type="STRING" id="6573.A0A210QZC0"/>
<evidence type="ECO:0000256" key="9">
    <source>
        <dbReference type="ARBA" id="ARBA00022989"/>
    </source>
</evidence>
<evidence type="ECO:0000256" key="8">
    <source>
        <dbReference type="ARBA" id="ARBA00022832"/>
    </source>
</evidence>
<evidence type="ECO:0000256" key="2">
    <source>
        <dbReference type="ARBA" id="ARBA00005194"/>
    </source>
</evidence>